<dbReference type="Proteomes" id="UP000054078">
    <property type="component" value="Unassembled WGS sequence"/>
</dbReference>
<keyword evidence="8 9" id="KW-0472">Membrane</keyword>
<dbReference type="PRINTS" id="PR00781">
    <property type="entry name" value="LIPOSIGPTASE"/>
</dbReference>
<dbReference type="RefSeq" id="WP_059055820.1">
    <property type="nucleotide sequence ID" value="NZ_LOJF01000011.1"/>
</dbReference>
<keyword evidence="6 9" id="KW-0378">Hydrolase</keyword>
<comment type="caution">
    <text evidence="12">The sequence shown here is derived from an EMBL/GenBank/DDBJ whole genome shotgun (WGS) entry which is preliminary data.</text>
</comment>
<feature type="transmembrane region" description="Helical" evidence="9">
    <location>
        <begin position="133"/>
        <end position="155"/>
    </location>
</feature>
<evidence type="ECO:0000256" key="1">
    <source>
        <dbReference type="ARBA" id="ARBA00006139"/>
    </source>
</evidence>
<dbReference type="EMBL" id="LOJF01000011">
    <property type="protein sequence ID" value="KUH57983.1"/>
    <property type="molecule type" value="Genomic_DNA"/>
</dbReference>
<feature type="transmembrane region" description="Helical" evidence="9">
    <location>
        <begin position="95"/>
        <end position="113"/>
    </location>
</feature>
<evidence type="ECO:0000313" key="12">
    <source>
        <dbReference type="EMBL" id="KUH57983.1"/>
    </source>
</evidence>
<evidence type="ECO:0000256" key="11">
    <source>
        <dbReference type="RuleBase" id="RU004181"/>
    </source>
</evidence>
<reference evidence="12 13" key="1">
    <citation type="submission" date="2015-12" db="EMBL/GenBank/DDBJ databases">
        <title>Draft Genome Sequence of Olsenella scatoligenes SK9K4T; a Producer of 3-Methylindole- (skatole) and 4-Methylphenol- (p-cresol) Isolated from Pig Feces.</title>
        <authorList>
            <person name="Li X."/>
            <person name="Borg B."/>
            <person name="Canibe N."/>
        </authorList>
    </citation>
    <scope>NUCLEOTIDE SEQUENCE [LARGE SCALE GENOMIC DNA]</scope>
    <source>
        <strain evidence="12 13">SK9K4</strain>
    </source>
</reference>
<keyword evidence="5 9" id="KW-0064">Aspartyl protease</keyword>
<evidence type="ECO:0000256" key="2">
    <source>
        <dbReference type="ARBA" id="ARBA00022475"/>
    </source>
</evidence>
<keyword evidence="13" id="KW-1185">Reference proteome</keyword>
<evidence type="ECO:0000313" key="13">
    <source>
        <dbReference type="Proteomes" id="UP000054078"/>
    </source>
</evidence>
<dbReference type="NCBIfam" id="TIGR00077">
    <property type="entry name" value="lspA"/>
    <property type="match status" value="1"/>
</dbReference>
<evidence type="ECO:0000256" key="5">
    <source>
        <dbReference type="ARBA" id="ARBA00022750"/>
    </source>
</evidence>
<dbReference type="GO" id="GO:0004190">
    <property type="term" value="F:aspartic-type endopeptidase activity"/>
    <property type="evidence" value="ECO:0007669"/>
    <property type="project" value="UniProtKB-UniRule"/>
</dbReference>
<dbReference type="UniPathway" id="UPA00665"/>
<dbReference type="GO" id="GO:0005886">
    <property type="term" value="C:plasma membrane"/>
    <property type="evidence" value="ECO:0007669"/>
    <property type="project" value="UniProtKB-SubCell"/>
</dbReference>
<accession>A0A100YUL4</accession>
<dbReference type="HAMAP" id="MF_00161">
    <property type="entry name" value="LspA"/>
    <property type="match status" value="1"/>
</dbReference>
<comment type="pathway">
    <text evidence="9">Protein modification; lipoprotein biosynthesis (signal peptide cleavage).</text>
</comment>
<dbReference type="InterPro" id="IPR001872">
    <property type="entry name" value="Peptidase_A8"/>
</dbReference>
<comment type="catalytic activity">
    <reaction evidence="9 10">
        <text>Release of signal peptides from bacterial membrane prolipoproteins. Hydrolyzes -Xaa-Yaa-Zaa-|-(S,diacylglyceryl)Cys-, in which Xaa is hydrophobic (preferably Leu), and Yaa (Ala or Ser) and Zaa (Gly or Ala) have small, neutral side chains.</text>
        <dbReference type="EC" id="3.4.23.36"/>
    </reaction>
</comment>
<comment type="function">
    <text evidence="9 10">This protein specifically catalyzes the removal of signal peptides from prolipoproteins.</text>
</comment>
<dbReference type="PANTHER" id="PTHR33695">
    <property type="entry name" value="LIPOPROTEIN SIGNAL PEPTIDASE"/>
    <property type="match status" value="1"/>
</dbReference>
<dbReference type="STRING" id="1299998.AUL39_09100"/>
<feature type="active site" evidence="9">
    <location>
        <position position="123"/>
    </location>
</feature>
<dbReference type="PANTHER" id="PTHR33695:SF1">
    <property type="entry name" value="LIPOPROTEIN SIGNAL PEPTIDASE"/>
    <property type="match status" value="1"/>
</dbReference>
<comment type="caution">
    <text evidence="9">Lacks conserved residue(s) required for the propagation of feature annotation.</text>
</comment>
<evidence type="ECO:0000256" key="9">
    <source>
        <dbReference type="HAMAP-Rule" id="MF_00161"/>
    </source>
</evidence>
<feature type="active site" evidence="9">
    <location>
        <position position="139"/>
    </location>
</feature>
<evidence type="ECO:0000256" key="6">
    <source>
        <dbReference type="ARBA" id="ARBA00022801"/>
    </source>
</evidence>
<evidence type="ECO:0000256" key="4">
    <source>
        <dbReference type="ARBA" id="ARBA00022692"/>
    </source>
</evidence>
<organism evidence="12 13">
    <name type="scientific">Tractidigestivibacter scatoligenes</name>
    <name type="common">Olsenella scatoligenes</name>
    <dbReference type="NCBI Taxonomy" id="1299998"/>
    <lineage>
        <taxon>Bacteria</taxon>
        <taxon>Bacillati</taxon>
        <taxon>Actinomycetota</taxon>
        <taxon>Coriobacteriia</taxon>
        <taxon>Coriobacteriales</taxon>
        <taxon>Atopobiaceae</taxon>
        <taxon>Tractidigestivibacter</taxon>
    </lineage>
</organism>
<dbReference type="Pfam" id="PF01252">
    <property type="entry name" value="Peptidase_A8"/>
    <property type="match status" value="1"/>
</dbReference>
<dbReference type="PROSITE" id="PS00855">
    <property type="entry name" value="SPASE_II"/>
    <property type="match status" value="1"/>
</dbReference>
<name>A0A100YUL4_TRASO</name>
<evidence type="ECO:0000256" key="8">
    <source>
        <dbReference type="ARBA" id="ARBA00023136"/>
    </source>
</evidence>
<feature type="transmembrane region" description="Helical" evidence="9">
    <location>
        <begin position="67"/>
        <end position="88"/>
    </location>
</feature>
<protein>
    <recommendedName>
        <fullName evidence="9">Lipoprotein signal peptidase</fullName>
        <ecNumber evidence="9">3.4.23.36</ecNumber>
    </recommendedName>
    <alternativeName>
        <fullName evidence="9">Prolipoprotein signal peptidase</fullName>
    </alternativeName>
    <alternativeName>
        <fullName evidence="9">Signal peptidase II</fullName>
        <shortName evidence="9">SPase II</shortName>
    </alternativeName>
</protein>
<comment type="similarity">
    <text evidence="1 9 11">Belongs to the peptidase A8 family.</text>
</comment>
<comment type="subcellular location">
    <subcellularLocation>
        <location evidence="9">Cell membrane</location>
        <topology evidence="9">Multi-pass membrane protein</topology>
    </subcellularLocation>
</comment>
<proteinExistence type="inferred from homology"/>
<evidence type="ECO:0000256" key="10">
    <source>
        <dbReference type="RuleBase" id="RU000594"/>
    </source>
</evidence>
<dbReference type="EC" id="3.4.23.36" evidence="9"/>
<keyword evidence="3 9" id="KW-0645">Protease</keyword>
<keyword evidence="7 9" id="KW-1133">Transmembrane helix</keyword>
<dbReference type="AlphaFoldDB" id="A0A100YUL4"/>
<keyword evidence="4 9" id="KW-0812">Transmembrane</keyword>
<evidence type="ECO:0000256" key="7">
    <source>
        <dbReference type="ARBA" id="ARBA00022989"/>
    </source>
</evidence>
<sequence length="184" mass="19391">MHGARSWRGARLVVFWVICVLAVLVDQVTKAAVRASLIPGQPQEFIPGVLELSFVKNTGAAFSIGEGAGPVFIVFAVVVLAFGIWLVWSHDGLPMPLVVSVACVCGGGVGNMIDRMFFGYVTDFFATTFMDFPVFNVADIFVTVGIVVSVILYLVMVDAPASAAEASARTGEAASTGVGDRQDA</sequence>
<dbReference type="GO" id="GO:0006508">
    <property type="term" value="P:proteolysis"/>
    <property type="evidence" value="ECO:0007669"/>
    <property type="project" value="UniProtKB-KW"/>
</dbReference>
<keyword evidence="2 9" id="KW-1003">Cell membrane</keyword>
<evidence type="ECO:0000256" key="3">
    <source>
        <dbReference type="ARBA" id="ARBA00022670"/>
    </source>
</evidence>
<gene>
    <name evidence="9" type="primary">lspA</name>
    <name evidence="12" type="ORF">AUL39_09100</name>
</gene>
<dbReference type="OrthoDB" id="4308908at2"/>